<evidence type="ECO:0008006" key="9">
    <source>
        <dbReference type="Google" id="ProtNLM"/>
    </source>
</evidence>
<keyword evidence="1" id="KW-0805">Transcription regulation</keyword>
<dbReference type="InterPro" id="IPR036388">
    <property type="entry name" value="WH-like_DNA-bd_sf"/>
</dbReference>
<reference evidence="7 8" key="1">
    <citation type="submission" date="2017-01" db="EMBL/GenBank/DDBJ databases">
        <title>Genome analysis of Paenibacillus selenitrireducens ES3-24.</title>
        <authorList>
            <person name="Xu D."/>
            <person name="Yao R."/>
            <person name="Zheng S."/>
        </authorList>
    </citation>
    <scope>NUCLEOTIDE SEQUENCE [LARGE SCALE GENOMIC DNA]</scope>
    <source>
        <strain evidence="7 8">ES3-24</strain>
    </source>
</reference>
<keyword evidence="3" id="KW-0010">Activator</keyword>
<dbReference type="GO" id="GO:0005829">
    <property type="term" value="C:cytosol"/>
    <property type="evidence" value="ECO:0007669"/>
    <property type="project" value="TreeGrafter"/>
</dbReference>
<dbReference type="InterPro" id="IPR014710">
    <property type="entry name" value="RmlC-like_jellyroll"/>
</dbReference>
<keyword evidence="2" id="KW-0238">DNA-binding</keyword>
<evidence type="ECO:0000313" key="8">
    <source>
        <dbReference type="Proteomes" id="UP000190188"/>
    </source>
</evidence>
<evidence type="ECO:0000313" key="7">
    <source>
        <dbReference type="EMBL" id="OPA76263.1"/>
    </source>
</evidence>
<proteinExistence type="predicted"/>
<dbReference type="PANTHER" id="PTHR24567:SF74">
    <property type="entry name" value="HTH-TYPE TRANSCRIPTIONAL REGULATOR ARCR"/>
    <property type="match status" value="1"/>
</dbReference>
<dbReference type="GO" id="GO:0003700">
    <property type="term" value="F:DNA-binding transcription factor activity"/>
    <property type="evidence" value="ECO:0007669"/>
    <property type="project" value="TreeGrafter"/>
</dbReference>
<feature type="domain" description="Cyclic nucleotide-binding" evidence="5">
    <location>
        <begin position="16"/>
        <end position="136"/>
    </location>
</feature>
<organism evidence="7 8">
    <name type="scientific">Paenibacillus selenitireducens</name>
    <dbReference type="NCBI Taxonomy" id="1324314"/>
    <lineage>
        <taxon>Bacteria</taxon>
        <taxon>Bacillati</taxon>
        <taxon>Bacillota</taxon>
        <taxon>Bacilli</taxon>
        <taxon>Bacillales</taxon>
        <taxon>Paenibacillaceae</taxon>
        <taxon>Paenibacillus</taxon>
    </lineage>
</organism>
<gene>
    <name evidence="7" type="ORF">BVG16_18890</name>
</gene>
<protein>
    <recommendedName>
        <fullName evidence="9">Crp/Fnr family transcriptional regulator</fullName>
    </recommendedName>
</protein>
<dbReference type="Pfam" id="PF00027">
    <property type="entry name" value="cNMP_binding"/>
    <property type="match status" value="1"/>
</dbReference>
<accession>A0A1T2X9K5</accession>
<comment type="caution">
    <text evidence="7">The sequence shown here is derived from an EMBL/GenBank/DDBJ whole genome shotgun (WGS) entry which is preliminary data.</text>
</comment>
<dbReference type="SUPFAM" id="SSF51206">
    <property type="entry name" value="cAMP-binding domain-like"/>
    <property type="match status" value="1"/>
</dbReference>
<dbReference type="InterPro" id="IPR018490">
    <property type="entry name" value="cNMP-bd_dom_sf"/>
</dbReference>
<dbReference type="STRING" id="1324314.BVG16_18890"/>
<dbReference type="PANTHER" id="PTHR24567">
    <property type="entry name" value="CRP FAMILY TRANSCRIPTIONAL REGULATORY PROTEIN"/>
    <property type="match status" value="1"/>
</dbReference>
<dbReference type="CDD" id="cd00038">
    <property type="entry name" value="CAP_ED"/>
    <property type="match status" value="1"/>
</dbReference>
<dbReference type="GO" id="GO:0003677">
    <property type="term" value="F:DNA binding"/>
    <property type="evidence" value="ECO:0007669"/>
    <property type="project" value="UniProtKB-KW"/>
</dbReference>
<dbReference type="InterPro" id="IPR050397">
    <property type="entry name" value="Env_Response_Regulators"/>
</dbReference>
<dbReference type="RefSeq" id="WP_078500537.1">
    <property type="nucleotide sequence ID" value="NZ_MSZX01000007.1"/>
</dbReference>
<dbReference type="PROSITE" id="PS50042">
    <property type="entry name" value="CNMP_BINDING_3"/>
    <property type="match status" value="1"/>
</dbReference>
<dbReference type="EMBL" id="MSZX01000007">
    <property type="protein sequence ID" value="OPA76263.1"/>
    <property type="molecule type" value="Genomic_DNA"/>
</dbReference>
<dbReference type="Gene3D" id="2.60.120.10">
    <property type="entry name" value="Jelly Rolls"/>
    <property type="match status" value="1"/>
</dbReference>
<dbReference type="Pfam" id="PF13545">
    <property type="entry name" value="HTH_Crp_2"/>
    <property type="match status" value="1"/>
</dbReference>
<dbReference type="InterPro" id="IPR036390">
    <property type="entry name" value="WH_DNA-bd_sf"/>
</dbReference>
<dbReference type="AlphaFoldDB" id="A0A1T2X9K5"/>
<evidence type="ECO:0000256" key="3">
    <source>
        <dbReference type="ARBA" id="ARBA00023159"/>
    </source>
</evidence>
<evidence type="ECO:0000256" key="2">
    <source>
        <dbReference type="ARBA" id="ARBA00023125"/>
    </source>
</evidence>
<evidence type="ECO:0000256" key="4">
    <source>
        <dbReference type="ARBA" id="ARBA00023163"/>
    </source>
</evidence>
<dbReference type="SMART" id="SM00100">
    <property type="entry name" value="cNMP"/>
    <property type="match status" value="1"/>
</dbReference>
<dbReference type="OrthoDB" id="9812325at2"/>
<dbReference type="SMART" id="SM00419">
    <property type="entry name" value="HTH_CRP"/>
    <property type="match status" value="1"/>
</dbReference>
<evidence type="ECO:0000259" key="6">
    <source>
        <dbReference type="PROSITE" id="PS51063"/>
    </source>
</evidence>
<dbReference type="InterPro" id="IPR000595">
    <property type="entry name" value="cNMP-bd_dom"/>
</dbReference>
<evidence type="ECO:0000256" key="1">
    <source>
        <dbReference type="ARBA" id="ARBA00023015"/>
    </source>
</evidence>
<dbReference type="Gene3D" id="1.10.10.10">
    <property type="entry name" value="Winged helix-like DNA-binding domain superfamily/Winged helix DNA-binding domain"/>
    <property type="match status" value="1"/>
</dbReference>
<dbReference type="SUPFAM" id="SSF46785">
    <property type="entry name" value="Winged helix' DNA-binding domain"/>
    <property type="match status" value="1"/>
</dbReference>
<evidence type="ECO:0000259" key="5">
    <source>
        <dbReference type="PROSITE" id="PS50042"/>
    </source>
</evidence>
<feature type="domain" description="HTH crp-type" evidence="6">
    <location>
        <begin position="150"/>
        <end position="224"/>
    </location>
</feature>
<name>A0A1T2X9K5_9BACL</name>
<dbReference type="PROSITE" id="PS51063">
    <property type="entry name" value="HTH_CRP_2"/>
    <property type="match status" value="1"/>
</dbReference>
<dbReference type="Proteomes" id="UP000190188">
    <property type="component" value="Unassembled WGS sequence"/>
</dbReference>
<dbReference type="InterPro" id="IPR012318">
    <property type="entry name" value="HTH_CRP"/>
</dbReference>
<keyword evidence="4" id="KW-0804">Transcription</keyword>
<keyword evidence="8" id="KW-1185">Reference proteome</keyword>
<sequence length="261" mass="29900">MEIETSIITFLRSVKLFSNLTEEELEVVAGICHKEYFAKGDPLFLQSEKLENVYIIAQGRVRLYGMSETGMEQTFQLIDRGEMCPHVGFFRSGNYPHHAMAAMLVQCIVIKVKDFEQLLLTYPDISLKMMQLLADKIIDLQHRLEVKTFYPIEVQFISLLLRLSEVHSEQLDDQWRQFTTMFTNAELAGMLGSTRETINRVINKLKKQQIVHINNSGLLQIQTEGLRSMLSPALIKSMDQPKKYVVSSLAKVCCIRGGHEV</sequence>
<dbReference type="PRINTS" id="PR00034">
    <property type="entry name" value="HTHCRP"/>
</dbReference>